<dbReference type="InterPro" id="IPR010418">
    <property type="entry name" value="ECSIT"/>
</dbReference>
<dbReference type="PANTHER" id="PTHR13113:SF1">
    <property type="entry name" value="EVOLUTIONARILY CONSERVED SIGNALING INTERMEDIATE IN TOLL PATHWAY, MITOCHONDRIAL"/>
    <property type="match status" value="1"/>
</dbReference>
<evidence type="ECO:0000256" key="11">
    <source>
        <dbReference type="ARBA" id="ARBA00023242"/>
    </source>
</evidence>
<dbReference type="Pfam" id="PF14784">
    <property type="entry name" value="ECSIT_C"/>
    <property type="match status" value="1"/>
</dbReference>
<protein>
    <recommendedName>
        <fullName evidence="5">Evolutionarily conserved signaling intermediate in Toll pathway, mitochondrial</fullName>
    </recommendedName>
</protein>
<feature type="domain" description="ECSIT C-terminal" evidence="12">
    <location>
        <begin position="282"/>
        <end position="406"/>
    </location>
</feature>
<dbReference type="Pfam" id="PF06239">
    <property type="entry name" value="ECSIT_N"/>
    <property type="match status" value="1"/>
</dbReference>
<evidence type="ECO:0000259" key="12">
    <source>
        <dbReference type="SMART" id="SM01284"/>
    </source>
</evidence>
<dbReference type="WBParaSite" id="PgB18_g006_t02">
    <property type="protein sequence ID" value="PgB18_g006_t02"/>
    <property type="gene ID" value="PgB18_g006"/>
</dbReference>
<evidence type="ECO:0000256" key="3">
    <source>
        <dbReference type="ARBA" id="ARBA00004496"/>
    </source>
</evidence>
<evidence type="ECO:0000256" key="4">
    <source>
        <dbReference type="ARBA" id="ARBA00007674"/>
    </source>
</evidence>
<accession>A0A914ZSD9</accession>
<sequence length="426" mass="50028">TSLISDRAPSSSIRSKRFIRLYRFLKELKTTSSRAVFMKRFGHLLDFHALRMQIYAQNELRWRYASNSSSRGEKNWKNTSETRLQHIDEHFESIPPQQRNKRTFNAAIDLFRLKKTQTRGHVEFINSALKYLEEYGLHKDLDTYKAILNVFPKGAMIPRNTFQRIFLHYPMQQNCCVKVLDQMEWFGVQPDKEVHDIVANAFGEWNFATRKIKRMLYWMPKLKHSNKYLDRRCIEGRDVGVVELAFIALKMMARDPGTAFSYVTVKDSELLECERWIVSAQSVLQQRLLEERKAKSTLYVNGPSKVHVMDRIVEYVWLTADPDPNNYFDNFRPDSEDDDNFEEWHSNWEHGGARIKQQNIHQQRDETILGLAVLAKTTDRTAAAWINHLTETNPIMKQLRVLFRIKHPVSEVSVAECGDTLSKPRN</sequence>
<evidence type="ECO:0000256" key="7">
    <source>
        <dbReference type="ARBA" id="ARBA00022588"/>
    </source>
</evidence>
<reference evidence="14" key="1">
    <citation type="submission" date="2022-11" db="UniProtKB">
        <authorList>
            <consortium name="WormBaseParasite"/>
        </authorList>
    </citation>
    <scope>IDENTIFICATION</scope>
</reference>
<dbReference type="InterPro" id="IPR046448">
    <property type="entry name" value="ECSIT_N"/>
</dbReference>
<dbReference type="PANTHER" id="PTHR13113">
    <property type="entry name" value="ECSIT EVOLUTIONARILY CONSERVED SIGNALING INTERMEDIATE IN TOLL PATHWAYS"/>
    <property type="match status" value="1"/>
</dbReference>
<keyword evidence="9" id="KW-0809">Transit peptide</keyword>
<dbReference type="InterPro" id="IPR029342">
    <property type="entry name" value="ECIST_C"/>
</dbReference>
<keyword evidence="11" id="KW-0539">Nucleus</keyword>
<evidence type="ECO:0000256" key="1">
    <source>
        <dbReference type="ARBA" id="ARBA00004123"/>
    </source>
</evidence>
<keyword evidence="7" id="KW-0399">Innate immunity</keyword>
<evidence type="ECO:0000313" key="13">
    <source>
        <dbReference type="Proteomes" id="UP000887569"/>
    </source>
</evidence>
<keyword evidence="13" id="KW-1185">Reference proteome</keyword>
<dbReference type="GO" id="GO:0045087">
    <property type="term" value="P:innate immune response"/>
    <property type="evidence" value="ECO:0007669"/>
    <property type="project" value="UniProtKB-KW"/>
</dbReference>
<name>A0A914ZSD9_PARUN</name>
<keyword evidence="10" id="KW-0496">Mitochondrion</keyword>
<proteinExistence type="inferred from homology"/>
<organism evidence="13 14">
    <name type="scientific">Parascaris univalens</name>
    <name type="common">Nematode worm</name>
    <dbReference type="NCBI Taxonomy" id="6257"/>
    <lineage>
        <taxon>Eukaryota</taxon>
        <taxon>Metazoa</taxon>
        <taxon>Ecdysozoa</taxon>
        <taxon>Nematoda</taxon>
        <taxon>Chromadorea</taxon>
        <taxon>Rhabditida</taxon>
        <taxon>Spirurina</taxon>
        <taxon>Ascaridomorpha</taxon>
        <taxon>Ascaridoidea</taxon>
        <taxon>Ascarididae</taxon>
        <taxon>Parascaris</taxon>
    </lineage>
</organism>
<dbReference type="GO" id="GO:0005739">
    <property type="term" value="C:mitochondrion"/>
    <property type="evidence" value="ECO:0007669"/>
    <property type="project" value="UniProtKB-SubCell"/>
</dbReference>
<evidence type="ECO:0000256" key="6">
    <source>
        <dbReference type="ARBA" id="ARBA00022490"/>
    </source>
</evidence>
<dbReference type="GO" id="GO:0005634">
    <property type="term" value="C:nucleus"/>
    <property type="evidence" value="ECO:0007669"/>
    <property type="project" value="UniProtKB-SubCell"/>
</dbReference>
<dbReference type="SMART" id="SM01284">
    <property type="entry name" value="ECSIT_Cterm"/>
    <property type="match status" value="1"/>
</dbReference>
<evidence type="ECO:0000256" key="8">
    <source>
        <dbReference type="ARBA" id="ARBA00022859"/>
    </source>
</evidence>
<evidence type="ECO:0000256" key="9">
    <source>
        <dbReference type="ARBA" id="ARBA00022946"/>
    </source>
</evidence>
<evidence type="ECO:0000313" key="14">
    <source>
        <dbReference type="WBParaSite" id="PgB18_g006_t02"/>
    </source>
</evidence>
<comment type="subcellular location">
    <subcellularLocation>
        <location evidence="3">Cytoplasm</location>
    </subcellularLocation>
    <subcellularLocation>
        <location evidence="2">Mitochondrion</location>
    </subcellularLocation>
    <subcellularLocation>
        <location evidence="1">Nucleus</location>
    </subcellularLocation>
</comment>
<keyword evidence="8" id="KW-0391">Immunity</keyword>
<evidence type="ECO:0000256" key="5">
    <source>
        <dbReference type="ARBA" id="ARBA00019998"/>
    </source>
</evidence>
<dbReference type="Proteomes" id="UP000887569">
    <property type="component" value="Unplaced"/>
</dbReference>
<comment type="similarity">
    <text evidence="4">Belongs to the ECSIT family.</text>
</comment>
<dbReference type="AlphaFoldDB" id="A0A914ZSD9"/>
<evidence type="ECO:0000256" key="10">
    <source>
        <dbReference type="ARBA" id="ARBA00023128"/>
    </source>
</evidence>
<evidence type="ECO:0000256" key="2">
    <source>
        <dbReference type="ARBA" id="ARBA00004173"/>
    </source>
</evidence>
<dbReference type="GO" id="GO:0007178">
    <property type="term" value="P:cell surface receptor protein serine/threonine kinase signaling pathway"/>
    <property type="evidence" value="ECO:0007669"/>
    <property type="project" value="TreeGrafter"/>
</dbReference>
<keyword evidence="6" id="KW-0963">Cytoplasm</keyword>